<name>E0I3U6_9BACL</name>
<accession>E0I3U6</accession>
<feature type="transmembrane region" description="Helical" evidence="1">
    <location>
        <begin position="38"/>
        <end position="55"/>
    </location>
</feature>
<proteinExistence type="predicted"/>
<dbReference type="Proteomes" id="UP000005387">
    <property type="component" value="Unassembled WGS sequence"/>
</dbReference>
<protein>
    <submittedName>
        <fullName evidence="2">Uncharacterized protein</fullName>
    </submittedName>
</protein>
<evidence type="ECO:0000256" key="1">
    <source>
        <dbReference type="SAM" id="Phobius"/>
    </source>
</evidence>
<sequence length="93" mass="10537">MEKFEDLDRKPRTGLFVAFFSWLCGICLMLFATVNGPIRFVFSLLALVIVIRSFGKIDKVAPRVWFIVLAIVWYLLLTIIVTIATYDPPPAAS</sequence>
<dbReference type="STRING" id="717606.PaecuDRAFT_0471"/>
<gene>
    <name evidence="2" type="ORF">PaecuDRAFT_0471</name>
</gene>
<keyword evidence="1" id="KW-0472">Membrane</keyword>
<dbReference type="AlphaFoldDB" id="E0I3U6"/>
<keyword evidence="3" id="KW-1185">Reference proteome</keyword>
<feature type="transmembrane region" description="Helical" evidence="1">
    <location>
        <begin position="12"/>
        <end position="32"/>
    </location>
</feature>
<reference evidence="2 3" key="1">
    <citation type="submission" date="2010-07" db="EMBL/GenBank/DDBJ databases">
        <title>The draft genome of Paenibacillus curdlanolyticus YK9.</title>
        <authorList>
            <consortium name="US DOE Joint Genome Institute (JGI-PGF)"/>
            <person name="Lucas S."/>
            <person name="Copeland A."/>
            <person name="Lapidus A."/>
            <person name="Cheng J.-F."/>
            <person name="Bruce D."/>
            <person name="Goodwin L."/>
            <person name="Pitluck S."/>
            <person name="Land M.L."/>
            <person name="Hauser L."/>
            <person name="Chang Y.-J."/>
            <person name="Jeffries C."/>
            <person name="Anderson I.J."/>
            <person name="Johnson E."/>
            <person name="Loganathan U."/>
            <person name="Mulhopadhyay B."/>
            <person name="Kyrpides N."/>
            <person name="Woyke T.J."/>
        </authorList>
    </citation>
    <scope>NUCLEOTIDE SEQUENCE [LARGE SCALE GENOMIC DNA]</scope>
    <source>
        <strain evidence="2 3">YK9</strain>
    </source>
</reference>
<keyword evidence="1" id="KW-0812">Transmembrane</keyword>
<dbReference type="OrthoDB" id="2622404at2"/>
<evidence type="ECO:0000313" key="3">
    <source>
        <dbReference type="Proteomes" id="UP000005387"/>
    </source>
</evidence>
<evidence type="ECO:0000313" key="2">
    <source>
        <dbReference type="EMBL" id="EFM12960.1"/>
    </source>
</evidence>
<dbReference type="RefSeq" id="WP_006036488.1">
    <property type="nucleotide sequence ID" value="NZ_AEDD01000001.1"/>
</dbReference>
<organism evidence="2 3">
    <name type="scientific">Paenibacillus curdlanolyticus YK9</name>
    <dbReference type="NCBI Taxonomy" id="717606"/>
    <lineage>
        <taxon>Bacteria</taxon>
        <taxon>Bacillati</taxon>
        <taxon>Bacillota</taxon>
        <taxon>Bacilli</taxon>
        <taxon>Bacillales</taxon>
        <taxon>Paenibacillaceae</taxon>
        <taxon>Paenibacillus</taxon>
    </lineage>
</organism>
<dbReference type="EMBL" id="AEDD01000001">
    <property type="protein sequence ID" value="EFM12960.1"/>
    <property type="molecule type" value="Genomic_DNA"/>
</dbReference>
<feature type="transmembrane region" description="Helical" evidence="1">
    <location>
        <begin position="64"/>
        <end position="86"/>
    </location>
</feature>
<keyword evidence="1" id="KW-1133">Transmembrane helix</keyword>